<keyword evidence="5 8" id="KW-1133">Transmembrane helix</keyword>
<feature type="domain" description="Cadherin" evidence="9">
    <location>
        <begin position="10"/>
        <end position="58"/>
    </location>
</feature>
<evidence type="ECO:0000256" key="8">
    <source>
        <dbReference type="SAM" id="Phobius"/>
    </source>
</evidence>
<keyword evidence="11" id="KW-1185">Reference proteome</keyword>
<organism evidence="10 11">
    <name type="scientific">Adineta ricciae</name>
    <name type="common">Rotifer</name>
    <dbReference type="NCBI Taxonomy" id="249248"/>
    <lineage>
        <taxon>Eukaryota</taxon>
        <taxon>Metazoa</taxon>
        <taxon>Spiralia</taxon>
        <taxon>Gnathifera</taxon>
        <taxon>Rotifera</taxon>
        <taxon>Eurotatoria</taxon>
        <taxon>Bdelloidea</taxon>
        <taxon>Adinetida</taxon>
        <taxon>Adinetidae</taxon>
        <taxon>Adineta</taxon>
    </lineage>
</organism>
<sequence length="634" mass="72120">KLFNNEAFLMFTSRVFDREEQSYYNISLTASDHGQPALSNALNFTLIIIDENDNAPKFDHEFYSINITETTPLNSTLLHIRATDVDENNTLNSQIQYHLENQTVFAINSTTGDLYLIGQIDREEHSTYELDIIASDRGQPRPLSSRVRCLIHVIDINDNYPIFDLSEYIFEIPETWSHLSPIGHVHATDIDEYYGELSYTLVHNETTMTDEWPFELTSNGTLYLKATSAGLDYEHRSNYQFTIIAIDNDGLNTSVSVTVNILNRNDYCPELLNNSTVLFYNLDLWSNNSISQSNQFRLDIFDGDNDTCTIELLNFNDIFRIETIQQNQFVLEAHKLPEREYYILQFRLRDLINETMDQSCIREIELVLTTGTNETNQTVAMDTAREYLDALHLISHHKHSYFDLTLLNFILIFILLSIAIIIGLISIKLVYLSTSSRHRRKLRNHRNETNFLYRLQGPTETQLPLLANGPGEQSLTSSLIISGNKRLSQDENSKNSFPNDDHQQQTFLCQLNPKVSIAKSNEFKTFATKSNNSAYDIIGDIIHTNVNNEYESTSINLDQSRLISSENPSNVSLSPDGQLITVTHLSSPMPTESVSTSASSSLISRTLKTFSNGTSNASSKPVVPRLAEQEVIEV</sequence>
<accession>A0A813WNF0</accession>
<dbReference type="AlphaFoldDB" id="A0A813WNF0"/>
<dbReference type="SMART" id="SM00112">
    <property type="entry name" value="CA"/>
    <property type="match status" value="3"/>
</dbReference>
<evidence type="ECO:0000256" key="7">
    <source>
        <dbReference type="PROSITE-ProRule" id="PRU00043"/>
    </source>
</evidence>
<dbReference type="InterPro" id="IPR015919">
    <property type="entry name" value="Cadherin-like_sf"/>
</dbReference>
<evidence type="ECO:0000256" key="5">
    <source>
        <dbReference type="ARBA" id="ARBA00022989"/>
    </source>
</evidence>
<dbReference type="FunFam" id="2.60.40.60:FF:000020">
    <property type="entry name" value="Dachsous cadherin-related 1b"/>
    <property type="match status" value="1"/>
</dbReference>
<feature type="transmembrane region" description="Helical" evidence="8">
    <location>
        <begin position="406"/>
        <end position="431"/>
    </location>
</feature>
<dbReference type="PANTHER" id="PTHR24027:SF438">
    <property type="entry name" value="CADHERIN 23"/>
    <property type="match status" value="1"/>
</dbReference>
<dbReference type="GO" id="GO:0045296">
    <property type="term" value="F:cadherin binding"/>
    <property type="evidence" value="ECO:0007669"/>
    <property type="project" value="TreeGrafter"/>
</dbReference>
<evidence type="ECO:0000259" key="9">
    <source>
        <dbReference type="PROSITE" id="PS50268"/>
    </source>
</evidence>
<dbReference type="Proteomes" id="UP000663828">
    <property type="component" value="Unassembled WGS sequence"/>
</dbReference>
<evidence type="ECO:0000256" key="6">
    <source>
        <dbReference type="ARBA" id="ARBA00023136"/>
    </source>
</evidence>
<feature type="non-terminal residue" evidence="10">
    <location>
        <position position="1"/>
    </location>
</feature>
<name>A0A813WNF0_ADIRI</name>
<feature type="domain" description="Cadherin" evidence="9">
    <location>
        <begin position="59"/>
        <end position="163"/>
    </location>
</feature>
<dbReference type="InterPro" id="IPR039808">
    <property type="entry name" value="Cadherin"/>
</dbReference>
<dbReference type="CDD" id="cd11304">
    <property type="entry name" value="Cadherin_repeat"/>
    <property type="match status" value="3"/>
</dbReference>
<dbReference type="EMBL" id="CAJNOR010000258">
    <property type="protein sequence ID" value="CAF0857996.1"/>
    <property type="molecule type" value="Genomic_DNA"/>
</dbReference>
<keyword evidence="4 7" id="KW-0106">Calcium</keyword>
<feature type="domain" description="Cadherin" evidence="9">
    <location>
        <begin position="164"/>
        <end position="271"/>
    </location>
</feature>
<keyword evidence="3" id="KW-0677">Repeat</keyword>
<evidence type="ECO:0000313" key="11">
    <source>
        <dbReference type="Proteomes" id="UP000663828"/>
    </source>
</evidence>
<reference evidence="10" key="1">
    <citation type="submission" date="2021-02" db="EMBL/GenBank/DDBJ databases">
        <authorList>
            <person name="Nowell W R."/>
        </authorList>
    </citation>
    <scope>NUCLEOTIDE SEQUENCE</scope>
</reference>
<keyword evidence="6 8" id="KW-0472">Membrane</keyword>
<dbReference type="PRINTS" id="PR00205">
    <property type="entry name" value="CADHERIN"/>
</dbReference>
<dbReference type="InterPro" id="IPR020894">
    <property type="entry name" value="Cadherin_CS"/>
</dbReference>
<keyword evidence="2 8" id="KW-0812">Transmembrane</keyword>
<dbReference type="GO" id="GO:0008013">
    <property type="term" value="F:beta-catenin binding"/>
    <property type="evidence" value="ECO:0007669"/>
    <property type="project" value="TreeGrafter"/>
</dbReference>
<dbReference type="GO" id="GO:0005509">
    <property type="term" value="F:calcium ion binding"/>
    <property type="evidence" value="ECO:0007669"/>
    <property type="project" value="UniProtKB-UniRule"/>
</dbReference>
<evidence type="ECO:0000256" key="1">
    <source>
        <dbReference type="ARBA" id="ARBA00004370"/>
    </source>
</evidence>
<dbReference type="InterPro" id="IPR002126">
    <property type="entry name" value="Cadherin-like_dom"/>
</dbReference>
<dbReference type="PROSITE" id="PS50268">
    <property type="entry name" value="CADHERIN_2"/>
    <property type="match status" value="3"/>
</dbReference>
<dbReference type="PROSITE" id="PS00232">
    <property type="entry name" value="CADHERIN_1"/>
    <property type="match status" value="2"/>
</dbReference>
<dbReference type="Gene3D" id="2.60.40.60">
    <property type="entry name" value="Cadherins"/>
    <property type="match status" value="3"/>
</dbReference>
<evidence type="ECO:0000256" key="2">
    <source>
        <dbReference type="ARBA" id="ARBA00022692"/>
    </source>
</evidence>
<dbReference type="GO" id="GO:0016342">
    <property type="term" value="C:catenin complex"/>
    <property type="evidence" value="ECO:0007669"/>
    <property type="project" value="TreeGrafter"/>
</dbReference>
<comment type="caution">
    <text evidence="10">The sequence shown here is derived from an EMBL/GenBank/DDBJ whole genome shotgun (WGS) entry which is preliminary data.</text>
</comment>
<dbReference type="GO" id="GO:0016477">
    <property type="term" value="P:cell migration"/>
    <property type="evidence" value="ECO:0007669"/>
    <property type="project" value="TreeGrafter"/>
</dbReference>
<dbReference type="SUPFAM" id="SSF49313">
    <property type="entry name" value="Cadherin-like"/>
    <property type="match status" value="3"/>
</dbReference>
<dbReference type="GO" id="GO:0007156">
    <property type="term" value="P:homophilic cell adhesion via plasma membrane adhesion molecules"/>
    <property type="evidence" value="ECO:0007669"/>
    <property type="project" value="InterPro"/>
</dbReference>
<evidence type="ECO:0000313" key="10">
    <source>
        <dbReference type="EMBL" id="CAF0857996.1"/>
    </source>
</evidence>
<proteinExistence type="predicted"/>
<evidence type="ECO:0000256" key="4">
    <source>
        <dbReference type="ARBA" id="ARBA00022837"/>
    </source>
</evidence>
<evidence type="ECO:0000256" key="3">
    <source>
        <dbReference type="ARBA" id="ARBA00022737"/>
    </source>
</evidence>
<gene>
    <name evidence="10" type="ORF">XAT740_LOCUS5832</name>
</gene>
<comment type="subcellular location">
    <subcellularLocation>
        <location evidence="1">Membrane</location>
    </subcellularLocation>
</comment>
<dbReference type="PANTHER" id="PTHR24027">
    <property type="entry name" value="CADHERIN-23"/>
    <property type="match status" value="1"/>
</dbReference>
<protein>
    <recommendedName>
        <fullName evidence="9">Cadherin domain-containing protein</fullName>
    </recommendedName>
</protein>
<dbReference type="Pfam" id="PF00028">
    <property type="entry name" value="Cadherin"/>
    <property type="match status" value="2"/>
</dbReference>